<comment type="subcellular location">
    <subcellularLocation>
        <location evidence="1">Endomembrane system</location>
        <topology evidence="1">Multi-pass membrane protein</topology>
    </subcellularLocation>
</comment>
<keyword evidence="3" id="KW-0808">Transferase</keyword>
<evidence type="ECO:0000256" key="2">
    <source>
        <dbReference type="ARBA" id="ARBA00022676"/>
    </source>
</evidence>
<keyword evidence="13" id="KW-1185">Reference proteome</keyword>
<feature type="transmembrane region" description="Helical" evidence="11">
    <location>
        <begin position="566"/>
        <end position="591"/>
    </location>
</feature>
<keyword evidence="6 11" id="KW-0472">Membrane</keyword>
<dbReference type="GO" id="GO:0016760">
    <property type="term" value="F:cellulose synthase (UDP-forming) activity"/>
    <property type="evidence" value="ECO:0007669"/>
    <property type="project" value="InterPro"/>
</dbReference>
<evidence type="ECO:0000256" key="5">
    <source>
        <dbReference type="ARBA" id="ARBA00022989"/>
    </source>
</evidence>
<feature type="binding site" evidence="9">
    <location>
        <position position="105"/>
    </location>
    <ligand>
        <name>UDP-alpha-D-glucose</name>
        <dbReference type="ChEBI" id="CHEBI:58885"/>
    </ligand>
</feature>
<evidence type="ECO:0000313" key="13">
    <source>
        <dbReference type="Proteomes" id="UP000289340"/>
    </source>
</evidence>
<name>A0A445HN50_GLYSO</name>
<dbReference type="InterPro" id="IPR005150">
    <property type="entry name" value="Cellulose_synth"/>
</dbReference>
<evidence type="ECO:0000256" key="10">
    <source>
        <dbReference type="PIRSR" id="PIRSR605150-3"/>
    </source>
</evidence>
<feature type="active site" evidence="8">
    <location>
        <position position="134"/>
    </location>
</feature>
<evidence type="ECO:0000313" key="12">
    <source>
        <dbReference type="EMBL" id="RZB75139.1"/>
    </source>
</evidence>
<evidence type="ECO:0000256" key="11">
    <source>
        <dbReference type="SAM" id="Phobius"/>
    </source>
</evidence>
<evidence type="ECO:0000256" key="4">
    <source>
        <dbReference type="ARBA" id="ARBA00022692"/>
    </source>
</evidence>
<dbReference type="PANTHER" id="PTHR13301">
    <property type="entry name" value="X-BOX TRANSCRIPTION FACTOR-RELATED"/>
    <property type="match status" value="1"/>
</dbReference>
<feature type="transmembrane region" description="Helical" evidence="11">
    <location>
        <begin position="528"/>
        <end position="554"/>
    </location>
</feature>
<dbReference type="EMBL" id="QZWG01000012">
    <property type="protein sequence ID" value="RZB75139.1"/>
    <property type="molecule type" value="Genomic_DNA"/>
</dbReference>
<keyword evidence="5 11" id="KW-1133">Transmembrane helix</keyword>
<sequence>MANQNSLPLYEKFWYKHNYKRVTESLLSVLLLWLLGYRVISINNYSFPWFVAFLCESWFTISWFLALTTEWSPAVTKTYPDRLLQSVQELPPVDLFVTTADPELEPPIITVNTVLSLLALDYPAHKLACYVSDDGCSPLTFYALQEASKFAKFWVPFCKKYEVQVRAPLRYFFDKPEVSTANNTPKFKQEWLKMKDMYDQLSRKIDLDSFTKSNPCLGEFATFSNTERTNHPSIIQVIWENNESLADGLPHLIYISREKRPKQPHHFKAGAMNVLTRVSGLITNAPFMLNVDCDMIVSNPKIVLHALSILLDPKGEKEVAFVQCPQQFYATLKDDPFGNQMTILFKNLAPGLAGLQGPFYGGTNCFHRRKVIYGRSPDNIEKGSGISDEEFKEKFGASKDFLKSAAFALKGRIYSPNDINISNVVDVASQVAGCGYEYGTGWGKQVGWIYGSISEDVLTGLTIHEKGWRSELCTPSPIPFTGFAPGGGPTSMAQQKRWATGMLEIFICKHCPIISSLFRKLTLRQCLAYMWIINWGLQPVFEVCYACLLAYCIITNSNFLPQDLGICIPIAFFAIYKVYTVCEYLAAGLSVREWWNNQRMSRITSMNAGFCAFLSVLLKLLRISETVFDVTKKDLPPTGNVLDDKDAGRYTFDESVVFLPGTTILLLQLTAMVIKLLGLQPPVPTPSRNGSGLGEIFCSVYLMICYWPFLRGLFETGKYRIPMSTICKAAILTCLFVHLCRRIITS</sequence>
<feature type="binding site" evidence="10">
    <location>
        <position position="268"/>
    </location>
    <ligand>
        <name>Mn(2+)</name>
        <dbReference type="ChEBI" id="CHEBI:29035"/>
    </ligand>
</feature>
<dbReference type="Gene3D" id="3.90.550.10">
    <property type="entry name" value="Spore Coat Polysaccharide Biosynthesis Protein SpsA, Chain A"/>
    <property type="match status" value="1"/>
</dbReference>
<accession>A0A445HN50</accession>
<reference evidence="12 13" key="1">
    <citation type="submission" date="2018-09" db="EMBL/GenBank/DDBJ databases">
        <title>A high-quality reference genome of wild soybean provides a powerful tool to mine soybean genomes.</title>
        <authorList>
            <person name="Xie M."/>
            <person name="Chung C.Y.L."/>
            <person name="Li M.-W."/>
            <person name="Wong F.-L."/>
            <person name="Chan T.-F."/>
            <person name="Lam H.-M."/>
        </authorList>
    </citation>
    <scope>NUCLEOTIDE SEQUENCE [LARGE SCALE GENOMIC DNA]</scope>
    <source>
        <strain evidence="13">cv. W05</strain>
        <tissue evidence="12">Hypocotyl of etiolated seedlings</tissue>
    </source>
</reference>
<dbReference type="Gramene" id="XM_028338993.1">
    <property type="protein sequence ID" value="XP_028194794.1"/>
    <property type="gene ID" value="LOC114380073"/>
</dbReference>
<feature type="active site" evidence="8">
    <location>
        <position position="456"/>
    </location>
</feature>
<dbReference type="GO" id="GO:0016020">
    <property type="term" value="C:membrane"/>
    <property type="evidence" value="ECO:0007669"/>
    <property type="project" value="InterPro"/>
</dbReference>
<proteinExistence type="predicted"/>
<dbReference type="Pfam" id="PF03552">
    <property type="entry name" value="Cellulose_synt"/>
    <property type="match status" value="1"/>
</dbReference>
<evidence type="ECO:0000256" key="3">
    <source>
        <dbReference type="ARBA" id="ARBA00022679"/>
    </source>
</evidence>
<feature type="transmembrane region" description="Helical" evidence="11">
    <location>
        <begin position="46"/>
        <end position="67"/>
    </location>
</feature>
<organism evidence="12 13">
    <name type="scientific">Glycine soja</name>
    <name type="common">Wild soybean</name>
    <dbReference type="NCBI Taxonomy" id="3848"/>
    <lineage>
        <taxon>Eukaryota</taxon>
        <taxon>Viridiplantae</taxon>
        <taxon>Streptophyta</taxon>
        <taxon>Embryophyta</taxon>
        <taxon>Tracheophyta</taxon>
        <taxon>Spermatophyta</taxon>
        <taxon>Magnoliopsida</taxon>
        <taxon>eudicotyledons</taxon>
        <taxon>Gunneridae</taxon>
        <taxon>Pentapetalae</taxon>
        <taxon>rosids</taxon>
        <taxon>fabids</taxon>
        <taxon>Fabales</taxon>
        <taxon>Fabaceae</taxon>
        <taxon>Papilionoideae</taxon>
        <taxon>50 kb inversion clade</taxon>
        <taxon>NPAAA clade</taxon>
        <taxon>indigoferoid/millettioid clade</taxon>
        <taxon>Phaseoleae</taxon>
        <taxon>Glycine</taxon>
        <taxon>Glycine subgen. Soja</taxon>
    </lineage>
</organism>
<feature type="transmembrane region" description="Helical" evidence="11">
    <location>
        <begin position="21"/>
        <end position="40"/>
    </location>
</feature>
<dbReference type="GO" id="GO:0071555">
    <property type="term" value="P:cell wall organization"/>
    <property type="evidence" value="ECO:0007669"/>
    <property type="project" value="UniProtKB-KW"/>
</dbReference>
<evidence type="ECO:0000256" key="6">
    <source>
        <dbReference type="ARBA" id="ARBA00023136"/>
    </source>
</evidence>
<dbReference type="Proteomes" id="UP000289340">
    <property type="component" value="Chromosome 12"/>
</dbReference>
<dbReference type="GO" id="GO:0012505">
    <property type="term" value="C:endomembrane system"/>
    <property type="evidence" value="ECO:0007669"/>
    <property type="project" value="UniProtKB-SubCell"/>
</dbReference>
<feature type="transmembrane region" description="Helical" evidence="11">
    <location>
        <begin position="690"/>
        <end position="709"/>
    </location>
</feature>
<dbReference type="AlphaFoldDB" id="A0A445HN50"/>
<feature type="transmembrane region" description="Helical" evidence="11">
    <location>
        <begin position="657"/>
        <end position="678"/>
    </location>
</feature>
<gene>
    <name evidence="12" type="ORF">D0Y65_033851</name>
</gene>
<evidence type="ECO:0000256" key="9">
    <source>
        <dbReference type="PIRSR" id="PIRSR605150-2"/>
    </source>
</evidence>
<protein>
    <submittedName>
        <fullName evidence="12">Cellulose synthase-like protein H1 isoform A</fullName>
    </submittedName>
</protein>
<evidence type="ECO:0000256" key="8">
    <source>
        <dbReference type="PIRSR" id="PIRSR605150-1"/>
    </source>
</evidence>
<comment type="caution">
    <text evidence="12">The sequence shown here is derived from an EMBL/GenBank/DDBJ whole genome shotgun (WGS) entry which is preliminary data.</text>
</comment>
<keyword evidence="2" id="KW-0328">Glycosyltransferase</keyword>
<dbReference type="GO" id="GO:0030244">
    <property type="term" value="P:cellulose biosynthetic process"/>
    <property type="evidence" value="ECO:0007669"/>
    <property type="project" value="InterPro"/>
</dbReference>
<evidence type="ECO:0000256" key="7">
    <source>
        <dbReference type="ARBA" id="ARBA00023316"/>
    </source>
</evidence>
<keyword evidence="7" id="KW-0961">Cell wall biogenesis/degradation</keyword>
<dbReference type="InterPro" id="IPR029044">
    <property type="entry name" value="Nucleotide-diphossugar_trans"/>
</dbReference>
<keyword evidence="4 11" id="KW-0812">Transmembrane</keyword>
<feature type="binding site" evidence="10">
    <location>
        <position position="292"/>
    </location>
    <ligand>
        <name>Mn(2+)</name>
        <dbReference type="ChEBI" id="CHEBI:29035"/>
    </ligand>
</feature>
<dbReference type="SUPFAM" id="SSF53448">
    <property type="entry name" value="Nucleotide-diphospho-sugar transferases"/>
    <property type="match status" value="1"/>
</dbReference>
<feature type="binding site" evidence="9">
    <location>
        <position position="134"/>
    </location>
    <ligand>
        <name>UDP-alpha-D-glucose</name>
        <dbReference type="ChEBI" id="CHEBI:58885"/>
    </ligand>
</feature>
<evidence type="ECO:0000256" key="1">
    <source>
        <dbReference type="ARBA" id="ARBA00004127"/>
    </source>
</evidence>
<dbReference type="FunFam" id="3.90.550.10:FF:000145">
    <property type="entry name" value="Cellulose synthase-like protein H1"/>
    <property type="match status" value="1"/>
</dbReference>